<dbReference type="EMBL" id="GBHO01007688">
    <property type="protein sequence ID" value="JAG35916.1"/>
    <property type="molecule type" value="Transcribed_RNA"/>
</dbReference>
<evidence type="ECO:0000313" key="8">
    <source>
        <dbReference type="EMBL" id="JAQ14188.1"/>
    </source>
</evidence>
<dbReference type="PANTHER" id="PTHR13266">
    <property type="entry name" value="PROTEASOME INHIBITOR"/>
    <property type="match status" value="1"/>
</dbReference>
<name>A0A0A9YXU3_LYGHE</name>
<evidence type="ECO:0000313" key="6">
    <source>
        <dbReference type="EMBL" id="JAG35916.1"/>
    </source>
</evidence>
<evidence type="ECO:0000256" key="4">
    <source>
        <dbReference type="SAM" id="MobiDB-lite"/>
    </source>
</evidence>
<evidence type="ECO:0000256" key="2">
    <source>
        <dbReference type="ARBA" id="ARBA00015575"/>
    </source>
</evidence>
<reference evidence="7" key="2">
    <citation type="submission" date="2014-07" db="EMBL/GenBank/DDBJ databases">
        <authorList>
            <person name="Hull J."/>
        </authorList>
    </citation>
    <scope>NUCLEOTIDE SEQUENCE</scope>
</reference>
<evidence type="ECO:0000256" key="3">
    <source>
        <dbReference type="ARBA" id="ARBA00022942"/>
    </source>
</evidence>
<dbReference type="GO" id="GO:0004866">
    <property type="term" value="F:endopeptidase inhibitor activity"/>
    <property type="evidence" value="ECO:0007669"/>
    <property type="project" value="InterPro"/>
</dbReference>
<protein>
    <recommendedName>
        <fullName evidence="2">Proteasome inhibitor PI31 subunit</fullName>
    </recommendedName>
</protein>
<gene>
    <name evidence="8" type="primary">CG8979</name>
    <name evidence="7" type="ORF">CM83_54649</name>
    <name evidence="6" type="ORF">CM83_54651</name>
    <name evidence="8" type="ORF">g.58065</name>
</gene>
<dbReference type="PANTHER" id="PTHR13266:SF1">
    <property type="entry name" value="PROTEASOME INHIBITOR PI31 SUBUNIT"/>
    <property type="match status" value="1"/>
</dbReference>
<accession>A0A0A9YXU3</accession>
<sequence>MADLLGWEPMYRVSENDLKKKEDVLMLVIHFILIKNGYRCVGLGDDKNLTGSEVCSELLPNGWNAAKNYTLRYTRDKELYILRGVPVDDNMVVNLLKVSSLLVSNIAFNVECTVSALRGSLDDMVPSPETVFNRIKTDLLEPQNLSTNIANATTQTTGVAPEQPRVNPVPPPPAHPYAYPPDRNPQVDPFWVDPDRDPLRIGARDLDPFARGGGMIFNPFEPRHGGIPDPGAGIPGGLPRGSIPPGARFDPFGPPGLGRGPRRPPDSDPGGFPGMFL</sequence>
<dbReference type="Gene3D" id="3.40.1000.30">
    <property type="match status" value="1"/>
</dbReference>
<keyword evidence="3 7" id="KW-0647">Proteasome</keyword>
<dbReference type="EMBL" id="GDHC01004441">
    <property type="protein sequence ID" value="JAQ14188.1"/>
    <property type="molecule type" value="Transcribed_RNA"/>
</dbReference>
<dbReference type="GO" id="GO:0043161">
    <property type="term" value="P:proteasome-mediated ubiquitin-dependent protein catabolic process"/>
    <property type="evidence" value="ECO:0007669"/>
    <property type="project" value="InterPro"/>
</dbReference>
<dbReference type="AlphaFoldDB" id="A0A0A9YXU3"/>
<dbReference type="EMBL" id="GBHO01007686">
    <property type="protein sequence ID" value="JAG35918.1"/>
    <property type="molecule type" value="Transcribed_RNA"/>
</dbReference>
<reference evidence="7" key="1">
    <citation type="journal article" date="2014" name="PLoS ONE">
        <title>Transcriptome-Based Identification of ABC Transporters in the Western Tarnished Plant Bug Lygus hesperus.</title>
        <authorList>
            <person name="Hull J.J."/>
            <person name="Chaney K."/>
            <person name="Geib S.M."/>
            <person name="Fabrick J.A."/>
            <person name="Brent C.S."/>
            <person name="Walsh D."/>
            <person name="Lavine L.C."/>
        </authorList>
    </citation>
    <scope>NUCLEOTIDE SEQUENCE</scope>
</reference>
<feature type="region of interest" description="Disordered" evidence="4">
    <location>
        <begin position="223"/>
        <end position="277"/>
    </location>
</feature>
<feature type="domain" description="PI31 proteasome regulator N-terminal" evidence="5">
    <location>
        <begin position="15"/>
        <end position="118"/>
    </location>
</feature>
<dbReference type="GO" id="GO:0000502">
    <property type="term" value="C:proteasome complex"/>
    <property type="evidence" value="ECO:0007669"/>
    <property type="project" value="UniProtKB-KW"/>
</dbReference>
<dbReference type="GO" id="GO:0070628">
    <property type="term" value="F:proteasome binding"/>
    <property type="evidence" value="ECO:0007669"/>
    <property type="project" value="InterPro"/>
</dbReference>
<evidence type="ECO:0000256" key="1">
    <source>
        <dbReference type="ARBA" id="ARBA00006405"/>
    </source>
</evidence>
<evidence type="ECO:0000313" key="7">
    <source>
        <dbReference type="EMBL" id="JAG35918.1"/>
    </source>
</evidence>
<comment type="similarity">
    <text evidence="1">Belongs to the proteasome inhibitor PI31 family.</text>
</comment>
<organism evidence="7">
    <name type="scientific">Lygus hesperus</name>
    <name type="common">Western plant bug</name>
    <dbReference type="NCBI Taxonomy" id="30085"/>
    <lineage>
        <taxon>Eukaryota</taxon>
        <taxon>Metazoa</taxon>
        <taxon>Ecdysozoa</taxon>
        <taxon>Arthropoda</taxon>
        <taxon>Hexapoda</taxon>
        <taxon>Insecta</taxon>
        <taxon>Pterygota</taxon>
        <taxon>Neoptera</taxon>
        <taxon>Paraneoptera</taxon>
        <taxon>Hemiptera</taxon>
        <taxon>Heteroptera</taxon>
        <taxon>Panheteroptera</taxon>
        <taxon>Cimicomorpha</taxon>
        <taxon>Miridae</taxon>
        <taxon>Mirini</taxon>
        <taxon>Lygus</taxon>
    </lineage>
</organism>
<proteinExistence type="inferred from homology"/>
<dbReference type="InterPro" id="IPR045128">
    <property type="entry name" value="PI31-like"/>
</dbReference>
<evidence type="ECO:0000259" key="5">
    <source>
        <dbReference type="Pfam" id="PF11566"/>
    </source>
</evidence>
<reference evidence="8" key="3">
    <citation type="journal article" date="2016" name="Gigascience">
        <title>De novo construction of an expanded transcriptome assembly for the western tarnished plant bug, Lygus hesperus.</title>
        <authorList>
            <person name="Tassone E.E."/>
            <person name="Geib S.M."/>
            <person name="Hall B."/>
            <person name="Fabrick J.A."/>
            <person name="Brent C.S."/>
            <person name="Hull J.J."/>
        </authorList>
    </citation>
    <scope>NUCLEOTIDE SEQUENCE</scope>
</reference>
<dbReference type="Pfam" id="PF11566">
    <property type="entry name" value="PI31_Prot_N"/>
    <property type="match status" value="1"/>
</dbReference>
<dbReference type="InterPro" id="IPR021625">
    <property type="entry name" value="PI31_Prot_N"/>
</dbReference>